<evidence type="ECO:0000256" key="8">
    <source>
        <dbReference type="SAM" id="MobiDB-lite"/>
    </source>
</evidence>
<reference evidence="10" key="1">
    <citation type="journal article" date="2021" name="Genome Biol. Evol.">
        <title>A High-Quality Reference Genome for a Parasitic Bivalve with Doubly Uniparental Inheritance (Bivalvia: Unionida).</title>
        <authorList>
            <person name="Smith C.H."/>
        </authorList>
    </citation>
    <scope>NUCLEOTIDE SEQUENCE</scope>
    <source>
        <strain evidence="10">CHS0354</strain>
    </source>
</reference>
<evidence type="ECO:0000256" key="2">
    <source>
        <dbReference type="ARBA" id="ARBA00022723"/>
    </source>
</evidence>
<dbReference type="InterPro" id="IPR013087">
    <property type="entry name" value="Znf_C2H2_type"/>
</dbReference>
<proteinExistence type="predicted"/>
<feature type="domain" description="C2H2-type" evidence="9">
    <location>
        <begin position="461"/>
        <end position="488"/>
    </location>
</feature>
<accession>A0AAE0VUT5</accession>
<dbReference type="AlphaFoldDB" id="A0AAE0VUT5"/>
<evidence type="ECO:0000313" key="10">
    <source>
        <dbReference type="EMBL" id="KAK3590866.1"/>
    </source>
</evidence>
<evidence type="ECO:0000256" key="1">
    <source>
        <dbReference type="ARBA" id="ARBA00004123"/>
    </source>
</evidence>
<dbReference type="EMBL" id="JAEAOA010001973">
    <property type="protein sequence ID" value="KAK3590866.1"/>
    <property type="molecule type" value="Genomic_DNA"/>
</dbReference>
<dbReference type="Proteomes" id="UP001195483">
    <property type="component" value="Unassembled WGS sequence"/>
</dbReference>
<comment type="caution">
    <text evidence="10">The sequence shown here is derived from an EMBL/GenBank/DDBJ whole genome shotgun (WGS) entry which is preliminary data.</text>
</comment>
<organism evidence="10 11">
    <name type="scientific">Potamilus streckersoni</name>
    <dbReference type="NCBI Taxonomy" id="2493646"/>
    <lineage>
        <taxon>Eukaryota</taxon>
        <taxon>Metazoa</taxon>
        <taxon>Spiralia</taxon>
        <taxon>Lophotrochozoa</taxon>
        <taxon>Mollusca</taxon>
        <taxon>Bivalvia</taxon>
        <taxon>Autobranchia</taxon>
        <taxon>Heteroconchia</taxon>
        <taxon>Palaeoheterodonta</taxon>
        <taxon>Unionida</taxon>
        <taxon>Unionoidea</taxon>
        <taxon>Unionidae</taxon>
        <taxon>Ambleminae</taxon>
        <taxon>Lampsilini</taxon>
        <taxon>Potamilus</taxon>
    </lineage>
</organism>
<dbReference type="GO" id="GO:0005634">
    <property type="term" value="C:nucleus"/>
    <property type="evidence" value="ECO:0007669"/>
    <property type="project" value="UniProtKB-SubCell"/>
</dbReference>
<dbReference type="PROSITE" id="PS50157">
    <property type="entry name" value="ZINC_FINGER_C2H2_2"/>
    <property type="match status" value="3"/>
</dbReference>
<reference evidence="10" key="3">
    <citation type="submission" date="2023-05" db="EMBL/GenBank/DDBJ databases">
        <authorList>
            <person name="Smith C.H."/>
        </authorList>
    </citation>
    <scope>NUCLEOTIDE SEQUENCE</scope>
    <source>
        <strain evidence="10">CHS0354</strain>
        <tissue evidence="10">Mantle</tissue>
    </source>
</reference>
<evidence type="ECO:0000256" key="4">
    <source>
        <dbReference type="ARBA" id="ARBA00022771"/>
    </source>
</evidence>
<comment type="subcellular location">
    <subcellularLocation>
        <location evidence="1">Nucleus</location>
    </subcellularLocation>
</comment>
<dbReference type="PANTHER" id="PTHR24388:SF54">
    <property type="entry name" value="PROTEIN ESCARGOT"/>
    <property type="match status" value="1"/>
</dbReference>
<feature type="region of interest" description="Disordered" evidence="8">
    <location>
        <begin position="129"/>
        <end position="160"/>
    </location>
</feature>
<reference evidence="10" key="2">
    <citation type="journal article" date="2021" name="Genome Biol. Evol.">
        <title>Developing a high-quality reference genome for a parasitic bivalve with doubly uniparental inheritance (Bivalvia: Unionida).</title>
        <authorList>
            <person name="Smith C.H."/>
        </authorList>
    </citation>
    <scope>NUCLEOTIDE SEQUENCE</scope>
    <source>
        <strain evidence="10">CHS0354</strain>
        <tissue evidence="10">Mantle</tissue>
    </source>
</reference>
<name>A0AAE0VUT5_9BIVA</name>
<keyword evidence="4 7" id="KW-0863">Zinc-finger</keyword>
<feature type="domain" description="C2H2-type" evidence="9">
    <location>
        <begin position="489"/>
        <end position="514"/>
    </location>
</feature>
<evidence type="ECO:0000256" key="5">
    <source>
        <dbReference type="ARBA" id="ARBA00022833"/>
    </source>
</evidence>
<dbReference type="FunFam" id="3.30.160.60:FF:000110">
    <property type="entry name" value="Zinc finger protein-like"/>
    <property type="match status" value="1"/>
</dbReference>
<gene>
    <name evidence="10" type="ORF">CHS0354_033795</name>
</gene>
<evidence type="ECO:0000313" key="11">
    <source>
        <dbReference type="Proteomes" id="UP001195483"/>
    </source>
</evidence>
<dbReference type="SMART" id="SM00355">
    <property type="entry name" value="ZnF_C2H2"/>
    <property type="match status" value="3"/>
</dbReference>
<dbReference type="GO" id="GO:0008270">
    <property type="term" value="F:zinc ion binding"/>
    <property type="evidence" value="ECO:0007669"/>
    <property type="project" value="UniProtKB-KW"/>
</dbReference>
<keyword evidence="2" id="KW-0479">Metal-binding</keyword>
<dbReference type="GO" id="GO:0000978">
    <property type="term" value="F:RNA polymerase II cis-regulatory region sequence-specific DNA binding"/>
    <property type="evidence" value="ECO:0007669"/>
    <property type="project" value="TreeGrafter"/>
</dbReference>
<keyword evidence="5" id="KW-0862">Zinc</keyword>
<dbReference type="GO" id="GO:0000981">
    <property type="term" value="F:DNA-binding transcription factor activity, RNA polymerase II-specific"/>
    <property type="evidence" value="ECO:0007669"/>
    <property type="project" value="TreeGrafter"/>
</dbReference>
<sequence>MDIDEILLDPANRLIIQAILKYQIQILLKKLSETGVETLVLTACTENKDHGYLGSEKGTDFLSHVSLEGVRKQFLHFCANTELEKNPSTSLADDAPLPGKNFPLESYNRWIQRHKKIRNASIHFEMVSSQPCPPDSCEDNVTEENRLNNTESQRRKSPSLVIDRTDKKVIDECNKCNNNQTMKLESQDRVSKPVGTEEDIDIRANFYVGRRQKDSNVLTSSSINDSDLEMLCETVCRNISQDTEHDKSAYKPDEIYDSSTNKERELCHSDLNFTTSERINSVCVKKNDSSYTVSTAGNDSKLANEIQILEEEARIKSEPNDLVPDPGDMMYPNAESATQSLNCDFTMNENSVTVSSISTVSDSRLSSTNCTGVNSINTLNNSGDNCYNQQSITTSSALLPDIFCASEFPLNSRGDPSTKVHRIINYRKMRNDLACSECGQMFNKTPSLIRHKVRKHSPQIFECLVCAKKYGYKSDLDKHFRTHSGEKPYACSVCGRGFADSGNKNKHECKCRLHIRRLSMSERDNFS</sequence>
<keyword evidence="11" id="KW-1185">Reference proteome</keyword>
<dbReference type="SUPFAM" id="SSF57667">
    <property type="entry name" value="beta-beta-alpha zinc fingers"/>
    <property type="match status" value="1"/>
</dbReference>
<evidence type="ECO:0000256" key="7">
    <source>
        <dbReference type="PROSITE-ProRule" id="PRU00042"/>
    </source>
</evidence>
<evidence type="ECO:0000256" key="3">
    <source>
        <dbReference type="ARBA" id="ARBA00022737"/>
    </source>
</evidence>
<dbReference type="InterPro" id="IPR050527">
    <property type="entry name" value="Snail/Krueppel_Znf"/>
</dbReference>
<evidence type="ECO:0000259" key="9">
    <source>
        <dbReference type="PROSITE" id="PS50157"/>
    </source>
</evidence>
<dbReference type="PROSITE" id="PS00028">
    <property type="entry name" value="ZINC_FINGER_C2H2_1"/>
    <property type="match status" value="2"/>
</dbReference>
<keyword evidence="6" id="KW-0539">Nucleus</keyword>
<dbReference type="InterPro" id="IPR036236">
    <property type="entry name" value="Znf_C2H2_sf"/>
</dbReference>
<dbReference type="PANTHER" id="PTHR24388">
    <property type="entry name" value="ZINC FINGER PROTEIN"/>
    <property type="match status" value="1"/>
</dbReference>
<keyword evidence="3" id="KW-0677">Repeat</keyword>
<evidence type="ECO:0000256" key="6">
    <source>
        <dbReference type="ARBA" id="ARBA00023242"/>
    </source>
</evidence>
<dbReference type="Gene3D" id="3.30.160.60">
    <property type="entry name" value="Classic Zinc Finger"/>
    <property type="match status" value="2"/>
</dbReference>
<feature type="domain" description="C2H2-type" evidence="9">
    <location>
        <begin position="433"/>
        <end position="457"/>
    </location>
</feature>
<protein>
    <recommendedName>
        <fullName evidence="9">C2H2-type domain-containing protein</fullName>
    </recommendedName>
</protein>